<accession>A0AA35WEE7</accession>
<dbReference type="SUPFAM" id="SSF51161">
    <property type="entry name" value="Trimeric LpxA-like enzymes"/>
    <property type="match status" value="1"/>
</dbReference>
<name>A0AA35WEE7_GEOBA</name>
<comment type="caution">
    <text evidence="1">The sequence shown here is derived from an EMBL/GenBank/DDBJ whole genome shotgun (WGS) entry which is preliminary data.</text>
</comment>
<sequence length="167" mass="17862">MIRSLRGIEPKIASTAWISEAAYVVGNVVIGEYSSIWPGVTIRGDGELITIGNHVNVQEGSVVHGDGLVIEDYVSIGHCVVVHGDRIGTGSLLGNNCTFLTESTIGKECLIASNAVVLSNVDVPDRSFVAGVPGSVKRAVSDEQIEQMRMTAEHLVERAEWFKESGL</sequence>
<dbReference type="Gene3D" id="2.160.10.10">
    <property type="entry name" value="Hexapeptide repeat proteins"/>
    <property type="match status" value="1"/>
</dbReference>
<dbReference type="CDD" id="cd04645">
    <property type="entry name" value="LbH_gamma_CA_like"/>
    <property type="match status" value="1"/>
</dbReference>
<gene>
    <name evidence="1" type="ORF">GBAR_LOCUS11136</name>
</gene>
<evidence type="ECO:0000313" key="2">
    <source>
        <dbReference type="Proteomes" id="UP001174909"/>
    </source>
</evidence>
<keyword evidence="2" id="KW-1185">Reference proteome</keyword>
<dbReference type="EMBL" id="CASHTH010001687">
    <property type="protein sequence ID" value="CAI8018368.1"/>
    <property type="molecule type" value="Genomic_DNA"/>
</dbReference>
<dbReference type="Pfam" id="PF00132">
    <property type="entry name" value="Hexapep"/>
    <property type="match status" value="1"/>
</dbReference>
<dbReference type="InterPro" id="IPR050484">
    <property type="entry name" value="Transf_Hexapept/Carb_Anhydrase"/>
</dbReference>
<dbReference type="Proteomes" id="UP001174909">
    <property type="component" value="Unassembled WGS sequence"/>
</dbReference>
<dbReference type="AlphaFoldDB" id="A0AA35WEE7"/>
<evidence type="ECO:0000313" key="1">
    <source>
        <dbReference type="EMBL" id="CAI8018368.1"/>
    </source>
</evidence>
<dbReference type="PANTHER" id="PTHR13061">
    <property type="entry name" value="DYNACTIN SUBUNIT P25"/>
    <property type="match status" value="1"/>
</dbReference>
<proteinExistence type="predicted"/>
<dbReference type="InterPro" id="IPR047324">
    <property type="entry name" value="LbH_gamma_CA-like"/>
</dbReference>
<protein>
    <submittedName>
        <fullName evidence="1">Uncharacterized protein MJ0304</fullName>
    </submittedName>
</protein>
<dbReference type="PANTHER" id="PTHR13061:SF29">
    <property type="entry name" value="GAMMA CARBONIC ANHYDRASE-LIKE 1, MITOCHONDRIAL-RELATED"/>
    <property type="match status" value="1"/>
</dbReference>
<reference evidence="1" key="1">
    <citation type="submission" date="2023-03" db="EMBL/GenBank/DDBJ databases">
        <authorList>
            <person name="Steffen K."/>
            <person name="Cardenas P."/>
        </authorList>
    </citation>
    <scope>NUCLEOTIDE SEQUENCE</scope>
</reference>
<dbReference type="InterPro" id="IPR001451">
    <property type="entry name" value="Hexapep"/>
</dbReference>
<organism evidence="1 2">
    <name type="scientific">Geodia barretti</name>
    <name type="common">Barrett's horny sponge</name>
    <dbReference type="NCBI Taxonomy" id="519541"/>
    <lineage>
        <taxon>Eukaryota</taxon>
        <taxon>Metazoa</taxon>
        <taxon>Porifera</taxon>
        <taxon>Demospongiae</taxon>
        <taxon>Heteroscleromorpha</taxon>
        <taxon>Tetractinellida</taxon>
        <taxon>Astrophorina</taxon>
        <taxon>Geodiidae</taxon>
        <taxon>Geodia</taxon>
    </lineage>
</organism>
<dbReference type="InterPro" id="IPR011004">
    <property type="entry name" value="Trimer_LpxA-like_sf"/>
</dbReference>